<feature type="non-terminal residue" evidence="1">
    <location>
        <position position="634"/>
    </location>
</feature>
<protein>
    <recommendedName>
        <fullName evidence="2">EF-hand domain-containing protein</fullName>
    </recommendedName>
</protein>
<feature type="non-terminal residue" evidence="1">
    <location>
        <position position="1"/>
    </location>
</feature>
<accession>A0A0F9DLY9</accession>
<name>A0A0F9DLY9_9ZZZZ</name>
<reference evidence="1" key="1">
    <citation type="journal article" date="2015" name="Nature">
        <title>Complex archaea that bridge the gap between prokaryotes and eukaryotes.</title>
        <authorList>
            <person name="Spang A."/>
            <person name="Saw J.H."/>
            <person name="Jorgensen S.L."/>
            <person name="Zaremba-Niedzwiedzka K."/>
            <person name="Martijn J."/>
            <person name="Lind A.E."/>
            <person name="van Eijk R."/>
            <person name="Schleper C."/>
            <person name="Guy L."/>
            <person name="Ettema T.J."/>
        </authorList>
    </citation>
    <scope>NUCLEOTIDE SEQUENCE</scope>
</reference>
<evidence type="ECO:0000313" key="1">
    <source>
        <dbReference type="EMBL" id="KKL62709.1"/>
    </source>
</evidence>
<evidence type="ECO:0008006" key="2">
    <source>
        <dbReference type="Google" id="ProtNLM"/>
    </source>
</evidence>
<sequence length="634" mass="72565">IRGDETMVSRFADYIDWIAAGFARHFIHLPNEGKFSEAREQFRKIEAAPQAAKEESLRVLKQIVEGMNRKQLDLFTRKVVLDDLTYEVANQHEIPFGLTPADVKRELAKVDAALTPDLIERVKIRNKLIRHVADEMVRSGVLTRDQVQNPGYYRHQVLDYARAQVLRAKTPGKRLESPHWARRMGSTLDINANLLEAEFEWLQRALTYVAVADSIEWFQQSDYNVRDSVTAKARDHNKQLTDKILARDLRDNGYVTGTGRETSPLNEEWMRFKQRIYLGLKGVREALQTGEVTNIPQEFQRAADSLEYEEHGEAEIFPFLSWLVDNDKPGAMGAAQAFKAISGRKSWVRAHLGKQYADPMKIDDLVKRGFAPDDGFTYKTYQPKEGKLLFMAQTIPEHAIERMLNRIAEDGAGSISADELLGALESVRSLLAVGGPRYQMVLPEEIVDTMDSFDDQDADSIIEAVFSLPVRYWKRWVLINPRRVIKYNLNNLSGDLDAVIAGNPRALKKLPQAIKELRQVMLKGKTPSTRYREAVDRGVFDSGLTIQEIPDINYMSEFENLIDPPSPLRHPLKFVGSKLMKVWRALQRFTWFRENWLRYAAYLDYVERLEAGESMKSIGYGAAKREMVDAIEDP</sequence>
<comment type="caution">
    <text evidence="1">The sequence shown here is derived from an EMBL/GenBank/DDBJ whole genome shotgun (WGS) entry which is preliminary data.</text>
</comment>
<dbReference type="EMBL" id="LAZR01028405">
    <property type="protein sequence ID" value="KKL62709.1"/>
    <property type="molecule type" value="Genomic_DNA"/>
</dbReference>
<organism evidence="1">
    <name type="scientific">marine sediment metagenome</name>
    <dbReference type="NCBI Taxonomy" id="412755"/>
    <lineage>
        <taxon>unclassified sequences</taxon>
        <taxon>metagenomes</taxon>
        <taxon>ecological metagenomes</taxon>
    </lineage>
</organism>
<proteinExistence type="predicted"/>
<gene>
    <name evidence="1" type="ORF">LCGC14_2182490</name>
</gene>
<dbReference type="AlphaFoldDB" id="A0A0F9DLY9"/>